<reference evidence="1 2" key="1">
    <citation type="submission" date="2019-03" db="EMBL/GenBank/DDBJ databases">
        <title>Genomic Encyclopedia of Type Strains, Phase IV (KMG-IV): sequencing the most valuable type-strain genomes for metagenomic binning, comparative biology and taxonomic classification.</title>
        <authorList>
            <person name="Goeker M."/>
        </authorList>
    </citation>
    <scope>NUCLEOTIDE SEQUENCE [LARGE SCALE GENOMIC DNA]</scope>
    <source>
        <strain evidence="1 2">DSM 100059</strain>
    </source>
</reference>
<keyword evidence="2" id="KW-1185">Reference proteome</keyword>
<evidence type="ECO:0000313" key="1">
    <source>
        <dbReference type="EMBL" id="TDW96582.1"/>
    </source>
</evidence>
<proteinExistence type="predicted"/>
<comment type="caution">
    <text evidence="1">The sequence shown here is derived from an EMBL/GenBank/DDBJ whole genome shotgun (WGS) entry which is preliminary data.</text>
</comment>
<dbReference type="AlphaFoldDB" id="A0A4V3GKR1"/>
<sequence length="38" mass="4595">MSQMGEVRIKWLIMNKMNTRYSVRRRWAGRAAAARNVW</sequence>
<protein>
    <submittedName>
        <fullName evidence="1">Uncharacterized protein</fullName>
    </submittedName>
</protein>
<dbReference type="Proteomes" id="UP000294498">
    <property type="component" value="Unassembled WGS sequence"/>
</dbReference>
<organism evidence="1 2">
    <name type="scientific">Dinghuibacter silviterrae</name>
    <dbReference type="NCBI Taxonomy" id="1539049"/>
    <lineage>
        <taxon>Bacteria</taxon>
        <taxon>Pseudomonadati</taxon>
        <taxon>Bacteroidota</taxon>
        <taxon>Chitinophagia</taxon>
        <taxon>Chitinophagales</taxon>
        <taxon>Chitinophagaceae</taxon>
        <taxon>Dinghuibacter</taxon>
    </lineage>
</organism>
<name>A0A4V3GKR1_9BACT</name>
<evidence type="ECO:0000313" key="2">
    <source>
        <dbReference type="Proteomes" id="UP000294498"/>
    </source>
</evidence>
<gene>
    <name evidence="1" type="ORF">EDB95_4415</name>
</gene>
<accession>A0A4V3GKR1</accession>
<dbReference type="EMBL" id="SODV01000002">
    <property type="protein sequence ID" value="TDW96582.1"/>
    <property type="molecule type" value="Genomic_DNA"/>
</dbReference>